<feature type="transmembrane region" description="Helical" evidence="7">
    <location>
        <begin position="402"/>
        <end position="425"/>
    </location>
</feature>
<evidence type="ECO:0000256" key="7">
    <source>
        <dbReference type="SAM" id="Phobius"/>
    </source>
</evidence>
<evidence type="ECO:0000256" key="3">
    <source>
        <dbReference type="ARBA" id="ARBA00022519"/>
    </source>
</evidence>
<dbReference type="GO" id="GO:0005886">
    <property type="term" value="C:plasma membrane"/>
    <property type="evidence" value="ECO:0007669"/>
    <property type="project" value="UniProtKB-SubCell"/>
</dbReference>
<gene>
    <name evidence="9" type="primary">siaT_1</name>
    <name evidence="10" type="ORF">DXC39_06570</name>
    <name evidence="9" type="ORF">ERS852407_00962</name>
</gene>
<dbReference type="Proteomes" id="UP000095651">
    <property type="component" value="Unassembled WGS sequence"/>
</dbReference>
<name>A0A173ZE03_9FIRM</name>
<dbReference type="PIRSF" id="PIRSF006066">
    <property type="entry name" value="HI0050"/>
    <property type="match status" value="1"/>
</dbReference>
<dbReference type="GO" id="GO:0022857">
    <property type="term" value="F:transmembrane transporter activity"/>
    <property type="evidence" value="ECO:0007669"/>
    <property type="project" value="TreeGrafter"/>
</dbReference>
<comment type="subcellular location">
    <subcellularLocation>
        <location evidence="1">Cell inner membrane</location>
        <topology evidence="1">Multi-pass membrane protein</topology>
    </subcellularLocation>
</comment>
<evidence type="ECO:0000259" key="8">
    <source>
        <dbReference type="Pfam" id="PF06808"/>
    </source>
</evidence>
<keyword evidence="3" id="KW-0997">Cell inner membrane</keyword>
<feature type="transmembrane region" description="Helical" evidence="7">
    <location>
        <begin position="84"/>
        <end position="108"/>
    </location>
</feature>
<feature type="transmembrane region" description="Helical" evidence="7">
    <location>
        <begin position="363"/>
        <end position="390"/>
    </location>
</feature>
<dbReference type="Pfam" id="PF06808">
    <property type="entry name" value="DctM"/>
    <property type="match status" value="1"/>
</dbReference>
<feature type="transmembrane region" description="Helical" evidence="7">
    <location>
        <begin position="276"/>
        <end position="293"/>
    </location>
</feature>
<keyword evidence="4 7" id="KW-0812">Transmembrane</keyword>
<proteinExistence type="predicted"/>
<evidence type="ECO:0000256" key="5">
    <source>
        <dbReference type="ARBA" id="ARBA00022989"/>
    </source>
</evidence>
<keyword evidence="6 7" id="KW-0472">Membrane</keyword>
<feature type="transmembrane region" description="Helical" evidence="7">
    <location>
        <begin position="218"/>
        <end position="240"/>
    </location>
</feature>
<feature type="domain" description="TRAP C4-dicarboxylate transport system permease DctM subunit" evidence="8">
    <location>
        <begin position="12"/>
        <end position="421"/>
    </location>
</feature>
<feature type="transmembrane region" description="Helical" evidence="7">
    <location>
        <begin position="6"/>
        <end position="38"/>
    </location>
</feature>
<evidence type="ECO:0000256" key="2">
    <source>
        <dbReference type="ARBA" id="ARBA00022475"/>
    </source>
</evidence>
<evidence type="ECO:0000313" key="9">
    <source>
        <dbReference type="EMBL" id="CUN73890.1"/>
    </source>
</evidence>
<reference evidence="9 11" key="1">
    <citation type="submission" date="2015-09" db="EMBL/GenBank/DDBJ databases">
        <authorList>
            <consortium name="Pathogen Informatics"/>
        </authorList>
    </citation>
    <scope>NUCLEOTIDE SEQUENCE [LARGE SCALE GENOMIC DNA]</scope>
    <source>
        <strain evidence="9 11">2789STDY5608850</strain>
    </source>
</reference>
<evidence type="ECO:0000256" key="4">
    <source>
        <dbReference type="ARBA" id="ARBA00022692"/>
    </source>
</evidence>
<protein>
    <submittedName>
        <fullName evidence="9">TRAP dicarboxylate transporter subunit DctM</fullName>
    </submittedName>
    <submittedName>
        <fullName evidence="10">TRAP transporter large permease</fullName>
    </submittedName>
</protein>
<dbReference type="NCBIfam" id="TIGR00786">
    <property type="entry name" value="dctM"/>
    <property type="match status" value="1"/>
</dbReference>
<dbReference type="PANTHER" id="PTHR33362:SF2">
    <property type="entry name" value="TRAP TRANSPORTER LARGE PERMEASE PROTEIN"/>
    <property type="match status" value="1"/>
</dbReference>
<organism evidence="9 11">
    <name type="scientific">Hungatella hathewayi</name>
    <dbReference type="NCBI Taxonomy" id="154046"/>
    <lineage>
        <taxon>Bacteria</taxon>
        <taxon>Bacillati</taxon>
        <taxon>Bacillota</taxon>
        <taxon>Clostridia</taxon>
        <taxon>Lachnospirales</taxon>
        <taxon>Lachnospiraceae</taxon>
        <taxon>Hungatella</taxon>
    </lineage>
</organism>
<dbReference type="AlphaFoldDB" id="A0A173ZE03"/>
<feature type="transmembrane region" description="Helical" evidence="7">
    <location>
        <begin position="246"/>
        <end position="264"/>
    </location>
</feature>
<keyword evidence="2" id="KW-1003">Cell membrane</keyword>
<dbReference type="EMBL" id="CYZE01000002">
    <property type="protein sequence ID" value="CUN73890.1"/>
    <property type="molecule type" value="Genomic_DNA"/>
</dbReference>
<dbReference type="InterPro" id="IPR010656">
    <property type="entry name" value="DctM"/>
</dbReference>
<accession>A0A173ZE03</accession>
<dbReference type="PANTHER" id="PTHR33362">
    <property type="entry name" value="SIALIC ACID TRAP TRANSPORTER PERMEASE PROTEIN SIAT-RELATED"/>
    <property type="match status" value="1"/>
</dbReference>
<feature type="transmembrane region" description="Helical" evidence="7">
    <location>
        <begin position="338"/>
        <end position="357"/>
    </location>
</feature>
<dbReference type="InterPro" id="IPR004681">
    <property type="entry name" value="TRAP_DctM"/>
</dbReference>
<sequence length="431" mass="45318">MSGETLAIVVLLVSFFVMVFLRFPIAYAVALSSVFCLLSQGLPLTTICQQMVKGISSFSLMAVPFFITMGCLMGSGGISEKLIALANACVGWMRGGMAMVNIVASYFFGGISGSAAADTASLGTILIPMMVDQGYDDDFSTAVTITSSCEGLLVPPSHNMVIYATTAGGISVGSLFLAGYIPGALLAVSLMVGSYIISVRRNYPKGEKFSIINLLKQLGVSFWALAAVLIVVFGVVGGAFTATESAAVAVIYSLVVSVFIYRGLDWKGVWRVLGDCVDTLSIVLILIATSNIFGNCLTRLHVPVLAAGAIIGLTDNPILLALLLNLILLVLGCIMDMAPIILIATPILLPIATSIGIDPIQFGIMVILNCGIGLLTPPVGAVLFIGSAVSKTPMERVVKATLPFYLCMIITLMLITFVPAFSMWLPTVLAK</sequence>
<evidence type="ECO:0000256" key="1">
    <source>
        <dbReference type="ARBA" id="ARBA00004429"/>
    </source>
</evidence>
<feature type="transmembrane region" description="Helical" evidence="7">
    <location>
        <begin position="58"/>
        <end position="78"/>
    </location>
</feature>
<evidence type="ECO:0000256" key="6">
    <source>
        <dbReference type="ARBA" id="ARBA00023136"/>
    </source>
</evidence>
<evidence type="ECO:0000313" key="12">
    <source>
        <dbReference type="Proteomes" id="UP000261257"/>
    </source>
</evidence>
<dbReference type="Proteomes" id="UP000261257">
    <property type="component" value="Unassembled WGS sequence"/>
</dbReference>
<feature type="transmembrane region" description="Helical" evidence="7">
    <location>
        <begin position="175"/>
        <end position="197"/>
    </location>
</feature>
<feature type="transmembrane region" description="Helical" evidence="7">
    <location>
        <begin position="305"/>
        <end position="331"/>
    </location>
</feature>
<keyword evidence="5 7" id="KW-1133">Transmembrane helix</keyword>
<reference evidence="10 12" key="2">
    <citation type="submission" date="2018-08" db="EMBL/GenBank/DDBJ databases">
        <title>A genome reference for cultivated species of the human gut microbiota.</title>
        <authorList>
            <person name="Zou Y."/>
            <person name="Xue W."/>
            <person name="Luo G."/>
        </authorList>
    </citation>
    <scope>NUCLEOTIDE SEQUENCE [LARGE SCALE GENOMIC DNA]</scope>
    <source>
        <strain evidence="10 12">TF05-11AC</strain>
    </source>
</reference>
<evidence type="ECO:0000313" key="10">
    <source>
        <dbReference type="EMBL" id="RGM07375.1"/>
    </source>
</evidence>
<dbReference type="EMBL" id="QSSQ01000003">
    <property type="protein sequence ID" value="RGM07375.1"/>
    <property type="molecule type" value="Genomic_DNA"/>
</dbReference>
<dbReference type="RefSeq" id="WP_055653237.1">
    <property type="nucleotide sequence ID" value="NZ_CABIXC010000002.1"/>
</dbReference>
<evidence type="ECO:0000313" key="11">
    <source>
        <dbReference type="Proteomes" id="UP000095651"/>
    </source>
</evidence>